<name>A0A0D0BKV4_9AGAR</name>
<dbReference type="HOGENOM" id="CLU_185466_0_0_1"/>
<keyword evidence="2" id="KW-1185">Reference proteome</keyword>
<feature type="non-terminal residue" evidence="1">
    <location>
        <position position="1"/>
    </location>
</feature>
<evidence type="ECO:0000313" key="2">
    <source>
        <dbReference type="Proteomes" id="UP000053593"/>
    </source>
</evidence>
<sequence length="76" mass="8416">SELYARTLLLAKRGYPLWKPKAQGARLPDAYKGEGVRIGDIGILNEFGGFTYLFNVFHSADHAINAGRVPPNFKPL</sequence>
<dbReference type="AlphaFoldDB" id="A0A0D0BKV4"/>
<dbReference type="Proteomes" id="UP000053593">
    <property type="component" value="Unassembled WGS sequence"/>
</dbReference>
<accession>A0A0D0BKV4</accession>
<feature type="non-terminal residue" evidence="1">
    <location>
        <position position="76"/>
    </location>
</feature>
<organism evidence="1 2">
    <name type="scientific">Collybiopsis luxurians FD-317 M1</name>
    <dbReference type="NCBI Taxonomy" id="944289"/>
    <lineage>
        <taxon>Eukaryota</taxon>
        <taxon>Fungi</taxon>
        <taxon>Dikarya</taxon>
        <taxon>Basidiomycota</taxon>
        <taxon>Agaricomycotina</taxon>
        <taxon>Agaricomycetes</taxon>
        <taxon>Agaricomycetidae</taxon>
        <taxon>Agaricales</taxon>
        <taxon>Marasmiineae</taxon>
        <taxon>Omphalotaceae</taxon>
        <taxon>Collybiopsis</taxon>
        <taxon>Collybiopsis luxurians</taxon>
    </lineage>
</organism>
<proteinExistence type="predicted"/>
<evidence type="ECO:0000313" key="1">
    <source>
        <dbReference type="EMBL" id="KIK50064.1"/>
    </source>
</evidence>
<reference evidence="1 2" key="1">
    <citation type="submission" date="2014-04" db="EMBL/GenBank/DDBJ databases">
        <title>Evolutionary Origins and Diversification of the Mycorrhizal Mutualists.</title>
        <authorList>
            <consortium name="DOE Joint Genome Institute"/>
            <consortium name="Mycorrhizal Genomics Consortium"/>
            <person name="Kohler A."/>
            <person name="Kuo A."/>
            <person name="Nagy L.G."/>
            <person name="Floudas D."/>
            <person name="Copeland A."/>
            <person name="Barry K.W."/>
            <person name="Cichocki N."/>
            <person name="Veneault-Fourrey C."/>
            <person name="LaButti K."/>
            <person name="Lindquist E.A."/>
            <person name="Lipzen A."/>
            <person name="Lundell T."/>
            <person name="Morin E."/>
            <person name="Murat C."/>
            <person name="Riley R."/>
            <person name="Ohm R."/>
            <person name="Sun H."/>
            <person name="Tunlid A."/>
            <person name="Henrissat B."/>
            <person name="Grigoriev I.V."/>
            <person name="Hibbett D.S."/>
            <person name="Martin F."/>
        </authorList>
    </citation>
    <scope>NUCLEOTIDE SEQUENCE [LARGE SCALE GENOMIC DNA]</scope>
    <source>
        <strain evidence="1 2">FD-317 M1</strain>
    </source>
</reference>
<gene>
    <name evidence="1" type="ORF">GYMLUDRAFT_118974</name>
</gene>
<dbReference type="OrthoDB" id="3070764at2759"/>
<dbReference type="EMBL" id="KN834934">
    <property type="protein sequence ID" value="KIK50064.1"/>
    <property type="molecule type" value="Genomic_DNA"/>
</dbReference>
<protein>
    <submittedName>
        <fullName evidence="1">Uncharacterized protein</fullName>
    </submittedName>
</protein>